<evidence type="ECO:0000256" key="5">
    <source>
        <dbReference type="ARBA" id="ARBA00023136"/>
    </source>
</evidence>
<dbReference type="EMBL" id="BJYZ01000015">
    <property type="protein sequence ID" value="GEO39262.1"/>
    <property type="molecule type" value="Genomic_DNA"/>
</dbReference>
<reference evidence="8 9" key="1">
    <citation type="submission" date="2019-07" db="EMBL/GenBank/DDBJ databases">
        <title>Whole genome shotgun sequence of Skermanella aerolata NBRC 106429.</title>
        <authorList>
            <person name="Hosoyama A."/>
            <person name="Uohara A."/>
            <person name="Ohji S."/>
            <person name="Ichikawa N."/>
        </authorList>
    </citation>
    <scope>NUCLEOTIDE SEQUENCE [LARGE SCALE GENOMIC DNA]</scope>
    <source>
        <strain evidence="8 9">NBRC 106429</strain>
    </source>
</reference>
<dbReference type="PANTHER" id="PTHR30221">
    <property type="entry name" value="SMALL-CONDUCTANCE MECHANOSENSITIVE CHANNEL"/>
    <property type="match status" value="1"/>
</dbReference>
<dbReference type="InterPro" id="IPR010920">
    <property type="entry name" value="LSM_dom_sf"/>
</dbReference>
<dbReference type="PANTHER" id="PTHR30221:SF1">
    <property type="entry name" value="SMALL-CONDUCTANCE MECHANOSENSITIVE CHANNEL"/>
    <property type="match status" value="1"/>
</dbReference>
<dbReference type="GO" id="GO:0008381">
    <property type="term" value="F:mechanosensitive monoatomic ion channel activity"/>
    <property type="evidence" value="ECO:0007669"/>
    <property type="project" value="InterPro"/>
</dbReference>
<dbReference type="CDD" id="cd00038">
    <property type="entry name" value="CAP_ED"/>
    <property type="match status" value="1"/>
</dbReference>
<keyword evidence="4 6" id="KW-1133">Transmembrane helix</keyword>
<keyword evidence="6" id="KW-0997">Cell inner membrane</keyword>
<feature type="transmembrane region" description="Helical" evidence="6">
    <location>
        <begin position="7"/>
        <end position="26"/>
    </location>
</feature>
<dbReference type="PRINTS" id="PR00103">
    <property type="entry name" value="CAMPKINASE"/>
</dbReference>
<accession>A0A512DRZ7</accession>
<feature type="transmembrane region" description="Helical" evidence="6">
    <location>
        <begin position="88"/>
        <end position="106"/>
    </location>
</feature>
<evidence type="ECO:0000256" key="4">
    <source>
        <dbReference type="ARBA" id="ARBA00022989"/>
    </source>
</evidence>
<evidence type="ECO:0000256" key="2">
    <source>
        <dbReference type="ARBA" id="ARBA00022475"/>
    </source>
</evidence>
<dbReference type="InterPro" id="IPR011066">
    <property type="entry name" value="MscS_channel_C_sf"/>
</dbReference>
<dbReference type="InterPro" id="IPR023408">
    <property type="entry name" value="MscS_beta-dom_sf"/>
</dbReference>
<evidence type="ECO:0000313" key="9">
    <source>
        <dbReference type="Proteomes" id="UP000321523"/>
    </source>
</evidence>
<dbReference type="PROSITE" id="PS50042">
    <property type="entry name" value="CNMP_BINDING_3"/>
    <property type="match status" value="1"/>
</dbReference>
<dbReference type="InterPro" id="IPR018488">
    <property type="entry name" value="cNMP-bd_CS"/>
</dbReference>
<keyword evidence="5 6" id="KW-0472">Membrane</keyword>
<evidence type="ECO:0000313" key="8">
    <source>
        <dbReference type="EMBL" id="GEO39262.1"/>
    </source>
</evidence>
<feature type="transmembrane region" description="Helical" evidence="6">
    <location>
        <begin position="46"/>
        <end position="68"/>
    </location>
</feature>
<keyword evidence="3 6" id="KW-0812">Transmembrane</keyword>
<evidence type="ECO:0000256" key="1">
    <source>
        <dbReference type="ARBA" id="ARBA00004651"/>
    </source>
</evidence>
<name>A0A512DRZ7_9PROT</name>
<dbReference type="Pfam" id="PF00027">
    <property type="entry name" value="cNMP_binding"/>
    <property type="match status" value="1"/>
</dbReference>
<keyword evidence="6" id="KW-0406">Ion transport</keyword>
<keyword evidence="6" id="KW-0407">Ion channel</keyword>
<organism evidence="8 9">
    <name type="scientific">Skermanella aerolata</name>
    <dbReference type="NCBI Taxonomy" id="393310"/>
    <lineage>
        <taxon>Bacteria</taxon>
        <taxon>Pseudomonadati</taxon>
        <taxon>Pseudomonadota</taxon>
        <taxon>Alphaproteobacteria</taxon>
        <taxon>Rhodospirillales</taxon>
        <taxon>Azospirillaceae</taxon>
        <taxon>Skermanella</taxon>
    </lineage>
</organism>
<proteinExistence type="inferred from homology"/>
<keyword evidence="9" id="KW-1185">Reference proteome</keyword>
<keyword evidence="2" id="KW-1003">Cell membrane</keyword>
<dbReference type="Gene3D" id="2.30.30.60">
    <property type="match status" value="1"/>
</dbReference>
<dbReference type="PROSITE" id="PS00889">
    <property type="entry name" value="CNMP_BINDING_2"/>
    <property type="match status" value="1"/>
</dbReference>
<dbReference type="InterPro" id="IPR014710">
    <property type="entry name" value="RmlC-like_jellyroll"/>
</dbReference>
<dbReference type="Gene3D" id="2.60.120.10">
    <property type="entry name" value="Jelly Rolls"/>
    <property type="match status" value="1"/>
</dbReference>
<dbReference type="Pfam" id="PF00924">
    <property type="entry name" value="MS_channel_2nd"/>
    <property type="match status" value="1"/>
</dbReference>
<dbReference type="InterPro" id="IPR006685">
    <property type="entry name" value="MscS_channel_2nd"/>
</dbReference>
<dbReference type="Gene3D" id="3.30.70.100">
    <property type="match status" value="1"/>
</dbReference>
<dbReference type="SMART" id="SM00100">
    <property type="entry name" value="cNMP"/>
    <property type="match status" value="1"/>
</dbReference>
<dbReference type="RefSeq" id="WP_244619551.1">
    <property type="nucleotide sequence ID" value="NZ_BJYZ01000015.1"/>
</dbReference>
<protein>
    <recommendedName>
        <fullName evidence="6">Small-conductance mechanosensitive channel</fullName>
    </recommendedName>
</protein>
<dbReference type="Gene3D" id="1.10.287.1260">
    <property type="match status" value="1"/>
</dbReference>
<evidence type="ECO:0000256" key="3">
    <source>
        <dbReference type="ARBA" id="ARBA00022692"/>
    </source>
</evidence>
<dbReference type="SUPFAM" id="SSF50182">
    <property type="entry name" value="Sm-like ribonucleoproteins"/>
    <property type="match status" value="1"/>
</dbReference>
<dbReference type="AlphaFoldDB" id="A0A512DRZ7"/>
<dbReference type="InterPro" id="IPR000595">
    <property type="entry name" value="cNMP-bd_dom"/>
</dbReference>
<dbReference type="SUPFAM" id="SSF82689">
    <property type="entry name" value="Mechanosensitive channel protein MscS (YggB), C-terminal domain"/>
    <property type="match status" value="1"/>
</dbReference>
<evidence type="ECO:0000259" key="7">
    <source>
        <dbReference type="PROSITE" id="PS50042"/>
    </source>
</evidence>
<comment type="subunit">
    <text evidence="6">Homoheptamer.</text>
</comment>
<feature type="domain" description="Cyclic nucleotide-binding" evidence="7">
    <location>
        <begin position="325"/>
        <end position="446"/>
    </location>
</feature>
<keyword evidence="6" id="KW-0813">Transport</keyword>
<sequence>MPARRLPIPLLPTAVTLAGFLIHAFWPGLRTRFGLAADTVIDDAVTVAAGSAGWLGLAWLGVRIVDGLLRRLAVAHHAPAAPRLVSDLARFAFFGLAVVAIAGSVLHLPVTGLLATSGVLIAVLGFALRGVLSDVFSGIAINVEHPYRIGDWLQVGAAGAGAPVTGRVVEVNWRSTRLMTNDGTTVVMPNGLIASSRFVNLSMPDPSYRTSIRVHLDPAVPVDRARRILTTALLSVDHLLAERTPDVVVEGVDEAGVSYLLRFWVPDYGSEILCRDAVSAAMLNALHHAGLPLAVPRRSMVSLRHIDPDPNGGELCGRMLRTIDLFQAFTPAELDDLSHRMMRRSIPSGATVFRQGDPGASLFLLTEGVMEVRTCVATAASPVVLDRMHPGDIFGEMALLTGEPRSATVIALCDAVIFELSDELLRPMLHDRAELAERLSDLMADRARRNAEKRASALRPMPPAAVPQRHDLLDRLRRFFALPRA</sequence>
<dbReference type="SUPFAM" id="SSF51206">
    <property type="entry name" value="cAMP-binding domain-like"/>
    <property type="match status" value="1"/>
</dbReference>
<dbReference type="InterPro" id="IPR018490">
    <property type="entry name" value="cNMP-bd_dom_sf"/>
</dbReference>
<comment type="subcellular location">
    <subcellularLocation>
        <location evidence="6">Cell inner membrane</location>
        <topology evidence="6">Multi-pass membrane protein</topology>
    </subcellularLocation>
    <subcellularLocation>
        <location evidence="1">Cell membrane</location>
        <topology evidence="1">Multi-pass membrane protein</topology>
    </subcellularLocation>
</comment>
<dbReference type="InterPro" id="IPR045275">
    <property type="entry name" value="MscS_archaea/bacteria_type"/>
</dbReference>
<gene>
    <name evidence="8" type="ORF">SAE02_34100</name>
</gene>
<comment type="similarity">
    <text evidence="6">Belongs to the MscS (TC 1.A.23) family.</text>
</comment>
<dbReference type="Proteomes" id="UP000321523">
    <property type="component" value="Unassembled WGS sequence"/>
</dbReference>
<dbReference type="GO" id="GO:0005886">
    <property type="term" value="C:plasma membrane"/>
    <property type="evidence" value="ECO:0007669"/>
    <property type="project" value="UniProtKB-SubCell"/>
</dbReference>
<comment type="caution">
    <text evidence="6">Lacks conserved residue(s) required for the propagation of feature annotation.</text>
</comment>
<comment type="caution">
    <text evidence="8">The sequence shown here is derived from an EMBL/GenBank/DDBJ whole genome shotgun (WGS) entry which is preliminary data.</text>
</comment>
<evidence type="ECO:0000256" key="6">
    <source>
        <dbReference type="RuleBase" id="RU369025"/>
    </source>
</evidence>
<comment type="function">
    <text evidence="6">Mechanosensitive channel that participates in the regulation of osmotic pressure changes within the cell, opening in response to stretch forces in the membrane lipid bilayer, without the need for other proteins. Contributes to normal resistance to hypoosmotic shock. Forms an ion channel of 1.0 nanosiemens conductance with a slight preference for anions.</text>
</comment>